<feature type="region of interest" description="Disordered" evidence="1">
    <location>
        <begin position="163"/>
        <end position="182"/>
    </location>
</feature>
<dbReference type="Pfam" id="PF20694">
    <property type="entry name" value="TRADD-like_N"/>
    <property type="match status" value="1"/>
</dbReference>
<proteinExistence type="predicted"/>
<evidence type="ECO:0000313" key="3">
    <source>
        <dbReference type="EMBL" id="PSB56832.1"/>
    </source>
</evidence>
<keyword evidence="4" id="KW-1185">Reference proteome</keyword>
<dbReference type="InterPro" id="IPR049341">
    <property type="entry name" value="TRADD-like_N"/>
</dbReference>
<dbReference type="Proteomes" id="UP000238937">
    <property type="component" value="Unassembled WGS sequence"/>
</dbReference>
<feature type="compositionally biased region" description="Polar residues" evidence="1">
    <location>
        <begin position="172"/>
        <end position="182"/>
    </location>
</feature>
<dbReference type="AlphaFoldDB" id="A0A2T1GGN6"/>
<protein>
    <recommendedName>
        <fullName evidence="2">TRADD-like N-terminal domain-containing protein</fullName>
    </recommendedName>
</protein>
<reference evidence="3 4" key="1">
    <citation type="submission" date="2018-03" db="EMBL/GenBank/DDBJ databases">
        <title>The ancient ancestry and fast evolution of plastids.</title>
        <authorList>
            <person name="Moore K.R."/>
            <person name="Magnabosco C."/>
            <person name="Momper L."/>
            <person name="Gold D.A."/>
            <person name="Bosak T."/>
            <person name="Fournier G.P."/>
        </authorList>
    </citation>
    <scope>NUCLEOTIDE SEQUENCE [LARGE SCALE GENOMIC DNA]</scope>
    <source>
        <strain evidence="3 4">CCALA 037</strain>
    </source>
</reference>
<dbReference type="EMBL" id="PVWO01000106">
    <property type="protein sequence ID" value="PSB56832.1"/>
    <property type="molecule type" value="Genomic_DNA"/>
</dbReference>
<sequence>MTLNHNPDIPRTSSRSQPVRDNANHLDGDGNRSVQGDGNYSVLGDENNVDCQFVRIDTAYININSQDKSDKDGKTTIERDRGVFILSGSFEDIDEETIKAMADHLKQITGDAKLTIRKVEKSSIKITIDAEPETLELLKELFESGELNKLLEFPIENVQILDKDNKTDDNNSSRLIESPSSQERINTEKSLERLTNLVNQIDYRYRNIRRRYDMRIRRVDGLHPKYINRESRSIDTLIDRLNKFDEIVEQVGFNVSQEQLDSIKKIQAYKEQLLKDLIRDKDSTSSEFKKNDRVQ</sequence>
<dbReference type="RefSeq" id="WP_106303880.1">
    <property type="nucleotide sequence ID" value="NZ_PVWO01000106.1"/>
</dbReference>
<evidence type="ECO:0000313" key="4">
    <source>
        <dbReference type="Proteomes" id="UP000238937"/>
    </source>
</evidence>
<evidence type="ECO:0000259" key="2">
    <source>
        <dbReference type="Pfam" id="PF20694"/>
    </source>
</evidence>
<feature type="compositionally biased region" description="Polar residues" evidence="1">
    <location>
        <begin position="1"/>
        <end position="19"/>
    </location>
</feature>
<accession>A0A2T1GGN6</accession>
<feature type="domain" description="TRADD-like N-terminal" evidence="2">
    <location>
        <begin position="95"/>
        <end position="160"/>
    </location>
</feature>
<evidence type="ECO:0000256" key="1">
    <source>
        <dbReference type="SAM" id="MobiDB-lite"/>
    </source>
</evidence>
<feature type="region of interest" description="Disordered" evidence="1">
    <location>
        <begin position="1"/>
        <end position="41"/>
    </location>
</feature>
<name>A0A2T1GGN6_9CYAN</name>
<gene>
    <name evidence="3" type="ORF">C7B77_10565</name>
</gene>
<organism evidence="3 4">
    <name type="scientific">Chamaesiphon polymorphus CCALA 037</name>
    <dbReference type="NCBI Taxonomy" id="2107692"/>
    <lineage>
        <taxon>Bacteria</taxon>
        <taxon>Bacillati</taxon>
        <taxon>Cyanobacteriota</taxon>
        <taxon>Cyanophyceae</taxon>
        <taxon>Gomontiellales</taxon>
        <taxon>Chamaesiphonaceae</taxon>
        <taxon>Chamaesiphon</taxon>
    </lineage>
</organism>
<comment type="caution">
    <text evidence="3">The sequence shown here is derived from an EMBL/GenBank/DDBJ whole genome shotgun (WGS) entry which is preliminary data.</text>
</comment>